<evidence type="ECO:0000313" key="11">
    <source>
        <dbReference type="Proteomes" id="UP001153737"/>
    </source>
</evidence>
<keyword evidence="5 7" id="KW-1133">Transmembrane helix</keyword>
<evidence type="ECO:0000313" key="10">
    <source>
        <dbReference type="EMBL" id="CAG9819084.1"/>
    </source>
</evidence>
<dbReference type="PANTHER" id="PTHR43038">
    <property type="entry name" value="ATP-BINDING CASSETTE, SUB-FAMILY H, MEMBER 1"/>
    <property type="match status" value="1"/>
</dbReference>
<keyword evidence="3" id="KW-0547">Nucleotide-binding</keyword>
<dbReference type="Gene3D" id="3.40.50.300">
    <property type="entry name" value="P-loop containing nucleotide triphosphate hydrolases"/>
    <property type="match status" value="1"/>
</dbReference>
<keyword evidence="11" id="KW-1185">Reference proteome</keyword>
<feature type="transmembrane region" description="Helical" evidence="7">
    <location>
        <begin position="558"/>
        <end position="582"/>
    </location>
</feature>
<dbReference type="GO" id="GO:0016887">
    <property type="term" value="F:ATP hydrolysis activity"/>
    <property type="evidence" value="ECO:0007669"/>
    <property type="project" value="InterPro"/>
</dbReference>
<evidence type="ECO:0000256" key="3">
    <source>
        <dbReference type="ARBA" id="ARBA00022741"/>
    </source>
</evidence>
<organism evidence="10 11">
    <name type="scientific">Phaedon cochleariae</name>
    <name type="common">Mustard beetle</name>
    <dbReference type="NCBI Taxonomy" id="80249"/>
    <lineage>
        <taxon>Eukaryota</taxon>
        <taxon>Metazoa</taxon>
        <taxon>Ecdysozoa</taxon>
        <taxon>Arthropoda</taxon>
        <taxon>Hexapoda</taxon>
        <taxon>Insecta</taxon>
        <taxon>Pterygota</taxon>
        <taxon>Neoptera</taxon>
        <taxon>Endopterygota</taxon>
        <taxon>Coleoptera</taxon>
        <taxon>Polyphaga</taxon>
        <taxon>Cucujiformia</taxon>
        <taxon>Chrysomeloidea</taxon>
        <taxon>Chrysomelidae</taxon>
        <taxon>Chrysomelinae</taxon>
        <taxon>Chrysomelini</taxon>
        <taxon>Phaedon</taxon>
    </lineage>
</organism>
<keyword evidence="6 7" id="KW-0472">Membrane</keyword>
<dbReference type="Proteomes" id="UP001153737">
    <property type="component" value="Chromosome 2"/>
</dbReference>
<name>A0A9N9X2Y0_PHACE</name>
<reference evidence="10" key="2">
    <citation type="submission" date="2022-10" db="EMBL/GenBank/DDBJ databases">
        <authorList>
            <consortium name="ENA_rothamsted_submissions"/>
            <consortium name="culmorum"/>
            <person name="King R."/>
        </authorList>
    </citation>
    <scope>NUCLEOTIDE SEQUENCE</scope>
</reference>
<evidence type="ECO:0008006" key="12">
    <source>
        <dbReference type="Google" id="ProtNLM"/>
    </source>
</evidence>
<dbReference type="InterPro" id="IPR017871">
    <property type="entry name" value="ABC_transporter-like_CS"/>
</dbReference>
<feature type="domain" description="ABC transmembrane type-2" evidence="9">
    <location>
        <begin position="461"/>
        <end position="708"/>
    </location>
</feature>
<evidence type="ECO:0000256" key="6">
    <source>
        <dbReference type="ARBA" id="ARBA00023136"/>
    </source>
</evidence>
<evidence type="ECO:0000256" key="4">
    <source>
        <dbReference type="ARBA" id="ARBA00022840"/>
    </source>
</evidence>
<feature type="transmembrane region" description="Helical" evidence="7">
    <location>
        <begin position="594"/>
        <end position="617"/>
    </location>
</feature>
<dbReference type="InterPro" id="IPR013525">
    <property type="entry name" value="ABC2_TM"/>
</dbReference>
<dbReference type="AlphaFoldDB" id="A0A9N9X2Y0"/>
<dbReference type="PANTHER" id="PTHR43038:SF2">
    <property type="entry name" value="RH61964P"/>
    <property type="match status" value="1"/>
</dbReference>
<dbReference type="PROSITE" id="PS50893">
    <property type="entry name" value="ABC_TRANSPORTER_2"/>
    <property type="match status" value="1"/>
</dbReference>
<sequence length="709" mass="80460">MHDNNKYAVYAKDVERFLGQIQILKKICMNVERGQIYGLLGPSGCGKTTLLNSIVGRKKIDGGEILVLGKQPGDFIAQGVGRKIGFMPQEIALVGEFTVRDAIYYFGRIYDMKESLIQSRYEELKRMLDLPPSNRYLKKCSGGQQRRVSLAVTLVHNPELLILDEPTVGIDPLLRERIWNQLLQLTRIDNVAVIITTHYIEECRQADKIALITEGKLLAETSPDQLLTLCHAATLEEAFLSLCHKQKYGEPIDFVQRNESNGDLLTTNTALNESVDTPKFTEKTISANLLTSGLKTIANSISTKRMKALLDKNWKQLYRNYMSLIFVLLLPIGQKFIFMNSMGREVIDIPLGIVNDETKTSECFNHSSGSIIPRGNFTECHLSNMSCRFLDYLEDRMIRKDYYTSIEEAYNDAMSGKIYGIVYLSQNYTSSLEERLSMNFLDVIPLITVDSRIKVWLDMSNMEIGTMLQQKIFSKYLEYQESLYKDCKFAPGSGDLPIRIDTIYGEITDEYLVYMVPGGLITMIFFICASMTSQIMVSEKHEGIWDRSIIAGVKTIEIIITHFIIQGSLAIIQTIGMLAIVYGFYQHNYIGNMWLMFFIMYVDGICGMSFGFFVSVISSNQTMANITVTGVYLPMMLLCGLVWPIEGMPLGLQYFSKCLPFTLAIESFRNVAKKAWYLDNLQVLHGIGVAVLWTFIFGIFSLIVIKKQR</sequence>
<dbReference type="InterPro" id="IPR047817">
    <property type="entry name" value="ABC2_TM_bact-type"/>
</dbReference>
<feature type="transmembrane region" description="Helical" evidence="7">
    <location>
        <begin position="683"/>
        <end position="705"/>
    </location>
</feature>
<evidence type="ECO:0000256" key="7">
    <source>
        <dbReference type="SAM" id="Phobius"/>
    </source>
</evidence>
<feature type="domain" description="ABC transporter" evidence="8">
    <location>
        <begin position="9"/>
        <end position="239"/>
    </location>
</feature>
<accession>A0A9N9X2Y0</accession>
<dbReference type="InterPro" id="IPR027417">
    <property type="entry name" value="P-loop_NTPase"/>
</dbReference>
<protein>
    <recommendedName>
        <fullName evidence="12">ABC transporter G family member 23</fullName>
    </recommendedName>
</protein>
<dbReference type="GO" id="GO:0140359">
    <property type="term" value="F:ABC-type transporter activity"/>
    <property type="evidence" value="ECO:0007669"/>
    <property type="project" value="InterPro"/>
</dbReference>
<dbReference type="Pfam" id="PF12698">
    <property type="entry name" value="ABC2_membrane_3"/>
    <property type="match status" value="1"/>
</dbReference>
<reference evidence="10" key="1">
    <citation type="submission" date="2022-01" db="EMBL/GenBank/DDBJ databases">
        <authorList>
            <person name="King R."/>
        </authorList>
    </citation>
    <scope>NUCLEOTIDE SEQUENCE</scope>
</reference>
<dbReference type="SUPFAM" id="SSF52540">
    <property type="entry name" value="P-loop containing nucleoside triphosphate hydrolases"/>
    <property type="match status" value="1"/>
</dbReference>
<dbReference type="PROSITE" id="PS00211">
    <property type="entry name" value="ABC_TRANSPORTER_1"/>
    <property type="match status" value="1"/>
</dbReference>
<evidence type="ECO:0000256" key="1">
    <source>
        <dbReference type="ARBA" id="ARBA00004141"/>
    </source>
</evidence>
<evidence type="ECO:0000259" key="8">
    <source>
        <dbReference type="PROSITE" id="PS50893"/>
    </source>
</evidence>
<dbReference type="GO" id="GO:0016020">
    <property type="term" value="C:membrane"/>
    <property type="evidence" value="ECO:0007669"/>
    <property type="project" value="UniProtKB-SubCell"/>
</dbReference>
<comment type="subcellular location">
    <subcellularLocation>
        <location evidence="1">Membrane</location>
        <topology evidence="1">Multi-pass membrane protein</topology>
    </subcellularLocation>
</comment>
<evidence type="ECO:0000259" key="9">
    <source>
        <dbReference type="PROSITE" id="PS51012"/>
    </source>
</evidence>
<evidence type="ECO:0000256" key="5">
    <source>
        <dbReference type="ARBA" id="ARBA00022989"/>
    </source>
</evidence>
<dbReference type="GO" id="GO:0005524">
    <property type="term" value="F:ATP binding"/>
    <property type="evidence" value="ECO:0007669"/>
    <property type="project" value="UniProtKB-KW"/>
</dbReference>
<keyword evidence="2 7" id="KW-0812">Transmembrane</keyword>
<proteinExistence type="predicted"/>
<dbReference type="SMART" id="SM00382">
    <property type="entry name" value="AAA"/>
    <property type="match status" value="1"/>
</dbReference>
<dbReference type="OrthoDB" id="10255969at2759"/>
<keyword evidence="4" id="KW-0067">ATP-binding</keyword>
<feature type="transmembrane region" description="Helical" evidence="7">
    <location>
        <begin position="511"/>
        <end position="537"/>
    </location>
</feature>
<dbReference type="InterPro" id="IPR003593">
    <property type="entry name" value="AAA+_ATPase"/>
</dbReference>
<dbReference type="EMBL" id="OU896708">
    <property type="protein sequence ID" value="CAG9819084.1"/>
    <property type="molecule type" value="Genomic_DNA"/>
</dbReference>
<gene>
    <name evidence="10" type="ORF">PHAECO_LOCUS6796</name>
</gene>
<dbReference type="Pfam" id="PF00005">
    <property type="entry name" value="ABC_tran"/>
    <property type="match status" value="1"/>
</dbReference>
<dbReference type="InterPro" id="IPR003439">
    <property type="entry name" value="ABC_transporter-like_ATP-bd"/>
</dbReference>
<feature type="transmembrane region" description="Helical" evidence="7">
    <location>
        <begin position="624"/>
        <end position="645"/>
    </location>
</feature>
<dbReference type="PROSITE" id="PS51012">
    <property type="entry name" value="ABC_TM2"/>
    <property type="match status" value="1"/>
</dbReference>
<evidence type="ECO:0000256" key="2">
    <source>
        <dbReference type="ARBA" id="ARBA00022692"/>
    </source>
</evidence>